<sequence>MEARPERAAEVKAFLGSIVPDSEANAHQWFAFQVEGTNIFGITGYFADDSSRNNRLSGEATKAMFARGKEWFIAPPDAVKVDVLGN</sequence>
<dbReference type="SUPFAM" id="SSF54909">
    <property type="entry name" value="Dimeric alpha+beta barrel"/>
    <property type="match status" value="1"/>
</dbReference>
<evidence type="ECO:0000313" key="2">
    <source>
        <dbReference type="Proteomes" id="UP000053477"/>
    </source>
</evidence>
<organism evidence="1 2">
    <name type="scientific">Schizopora paradoxa</name>
    <dbReference type="NCBI Taxonomy" id="27342"/>
    <lineage>
        <taxon>Eukaryota</taxon>
        <taxon>Fungi</taxon>
        <taxon>Dikarya</taxon>
        <taxon>Basidiomycota</taxon>
        <taxon>Agaricomycotina</taxon>
        <taxon>Agaricomycetes</taxon>
        <taxon>Hymenochaetales</taxon>
        <taxon>Schizoporaceae</taxon>
        <taxon>Schizopora</taxon>
    </lineage>
</organism>
<dbReference type="AlphaFoldDB" id="A0A0H2S5A9"/>
<dbReference type="Gene3D" id="3.30.70.100">
    <property type="match status" value="1"/>
</dbReference>
<dbReference type="EMBL" id="KQ085985">
    <property type="protein sequence ID" value="KLO12106.1"/>
    <property type="molecule type" value="Genomic_DNA"/>
</dbReference>
<protein>
    <submittedName>
        <fullName evidence="1">Uncharacterized protein</fullName>
    </submittedName>
</protein>
<name>A0A0H2S5A9_9AGAM</name>
<dbReference type="Proteomes" id="UP000053477">
    <property type="component" value="Unassembled WGS sequence"/>
</dbReference>
<evidence type="ECO:0000313" key="1">
    <source>
        <dbReference type="EMBL" id="KLO12106.1"/>
    </source>
</evidence>
<dbReference type="InterPro" id="IPR011008">
    <property type="entry name" value="Dimeric_a/b-barrel"/>
</dbReference>
<gene>
    <name evidence="1" type="ORF">SCHPADRAFT_438232</name>
</gene>
<proteinExistence type="predicted"/>
<reference evidence="1 2" key="1">
    <citation type="submission" date="2015-04" db="EMBL/GenBank/DDBJ databases">
        <title>Complete genome sequence of Schizopora paradoxa KUC8140, a cosmopolitan wood degrader in East Asia.</title>
        <authorList>
            <consortium name="DOE Joint Genome Institute"/>
            <person name="Min B."/>
            <person name="Park H."/>
            <person name="Jang Y."/>
            <person name="Kim J.-J."/>
            <person name="Kim K.H."/>
            <person name="Pangilinan J."/>
            <person name="Lipzen A."/>
            <person name="Riley R."/>
            <person name="Grigoriev I.V."/>
            <person name="Spatafora J.W."/>
            <person name="Choi I.-G."/>
        </authorList>
    </citation>
    <scope>NUCLEOTIDE SEQUENCE [LARGE SCALE GENOMIC DNA]</scope>
    <source>
        <strain evidence="1 2">KUC8140</strain>
    </source>
</reference>
<dbReference type="InParanoid" id="A0A0H2S5A9"/>
<keyword evidence="2" id="KW-1185">Reference proteome</keyword>
<accession>A0A0H2S5A9</accession>